<evidence type="ECO:0000259" key="7">
    <source>
        <dbReference type="Pfam" id="PF00892"/>
    </source>
</evidence>
<sequence length="298" mass="33553">MNRDKTKNYILMLFAMIFWGASFVFIKIIYKYTGPITMIFSRLVIASILLGLIYLFNKKREVIDKKDFPIFFLMGFCEPFLYFIGEGYGMKYVSSTHASVIIATIPIFSMLAALVIYKEKVTKLNIFGVFISFIGIVLMIGSKILREEGSILGFMLMFFAVLSAVANSLLIFKLGGRYSSLTIITMQNLVGALLFLPLFIVLEANTITISIVNQEFILSILFLAIFPSVISFLLYISVLKKIGVTKTSSFTNLIPIITGVISFIFLGSRFSFREVMGISVVIIGLFMTQRVQKIPYEG</sequence>
<reference evidence="8 9" key="1">
    <citation type="submission" date="2019-02" db="EMBL/GenBank/DDBJ databases">
        <authorList>
            <person name="Fomenkov A."/>
            <person name="Dubinina G."/>
            <person name="Grabovich M."/>
            <person name="Vincze T."/>
            <person name="Roberts R.J."/>
        </authorList>
    </citation>
    <scope>NUCLEOTIDE SEQUENCE [LARGE SCALE GENOMIC DNA]</scope>
    <source>
        <strain evidence="8 9">P</strain>
    </source>
</reference>
<keyword evidence="5 6" id="KW-0472">Membrane</keyword>
<keyword evidence="9" id="KW-1185">Reference proteome</keyword>
<name>A0A5C1QFP9_9SPIO</name>
<evidence type="ECO:0000256" key="5">
    <source>
        <dbReference type="ARBA" id="ARBA00023136"/>
    </source>
</evidence>
<feature type="transmembrane region" description="Helical" evidence="6">
    <location>
        <begin position="184"/>
        <end position="204"/>
    </location>
</feature>
<dbReference type="GO" id="GO:0005886">
    <property type="term" value="C:plasma membrane"/>
    <property type="evidence" value="ECO:0007669"/>
    <property type="project" value="UniProtKB-SubCell"/>
</dbReference>
<dbReference type="InterPro" id="IPR000620">
    <property type="entry name" value="EamA_dom"/>
</dbReference>
<feature type="transmembrane region" description="Helical" evidence="6">
    <location>
        <begin position="250"/>
        <end position="266"/>
    </location>
</feature>
<evidence type="ECO:0000313" key="9">
    <source>
        <dbReference type="Proteomes" id="UP000323824"/>
    </source>
</evidence>
<evidence type="ECO:0000313" key="8">
    <source>
        <dbReference type="EMBL" id="QEN05426.1"/>
    </source>
</evidence>
<protein>
    <submittedName>
        <fullName evidence="8">DMT family transporter</fullName>
    </submittedName>
</protein>
<feature type="transmembrane region" description="Helical" evidence="6">
    <location>
        <begin position="124"/>
        <end position="145"/>
    </location>
</feature>
<keyword evidence="2" id="KW-1003">Cell membrane</keyword>
<feature type="transmembrane region" description="Helical" evidence="6">
    <location>
        <begin position="36"/>
        <end position="56"/>
    </location>
</feature>
<gene>
    <name evidence="8" type="ORF">EW093_12120</name>
</gene>
<dbReference type="PANTHER" id="PTHR32322:SF18">
    <property type="entry name" value="S-ADENOSYLMETHIONINE_S-ADENOSYLHOMOCYSTEINE TRANSPORTER"/>
    <property type="match status" value="1"/>
</dbReference>
<dbReference type="InterPro" id="IPR050638">
    <property type="entry name" value="AA-Vitamin_Transporters"/>
</dbReference>
<feature type="domain" description="EamA" evidence="7">
    <location>
        <begin position="152"/>
        <end position="288"/>
    </location>
</feature>
<evidence type="ECO:0000256" key="3">
    <source>
        <dbReference type="ARBA" id="ARBA00022692"/>
    </source>
</evidence>
<dbReference type="RefSeq" id="WP_149568664.1">
    <property type="nucleotide sequence ID" value="NZ_CP035807.1"/>
</dbReference>
<feature type="domain" description="EamA" evidence="7">
    <location>
        <begin position="9"/>
        <end position="140"/>
    </location>
</feature>
<evidence type="ECO:0000256" key="6">
    <source>
        <dbReference type="SAM" id="Phobius"/>
    </source>
</evidence>
<dbReference type="AlphaFoldDB" id="A0A5C1QFP9"/>
<comment type="subcellular location">
    <subcellularLocation>
        <location evidence="1">Cell membrane</location>
        <topology evidence="1">Multi-pass membrane protein</topology>
    </subcellularLocation>
</comment>
<feature type="transmembrane region" description="Helical" evidence="6">
    <location>
        <begin position="97"/>
        <end position="117"/>
    </location>
</feature>
<feature type="transmembrane region" description="Helical" evidence="6">
    <location>
        <begin position="68"/>
        <end position="85"/>
    </location>
</feature>
<dbReference type="InterPro" id="IPR037185">
    <property type="entry name" value="EmrE-like"/>
</dbReference>
<reference evidence="8 9" key="2">
    <citation type="submission" date="2019-09" db="EMBL/GenBank/DDBJ databases">
        <title>Complete Genome Sequence and Methylome Analysis of free living Spirochaetas.</title>
        <authorList>
            <person name="Leshcheva N."/>
            <person name="Mikheeva N."/>
        </authorList>
    </citation>
    <scope>NUCLEOTIDE SEQUENCE [LARGE SCALE GENOMIC DNA]</scope>
    <source>
        <strain evidence="8 9">P</strain>
    </source>
</reference>
<feature type="transmembrane region" description="Helical" evidence="6">
    <location>
        <begin position="216"/>
        <end position="238"/>
    </location>
</feature>
<evidence type="ECO:0000256" key="4">
    <source>
        <dbReference type="ARBA" id="ARBA00022989"/>
    </source>
</evidence>
<keyword evidence="3 6" id="KW-0812">Transmembrane</keyword>
<dbReference type="SUPFAM" id="SSF103481">
    <property type="entry name" value="Multidrug resistance efflux transporter EmrE"/>
    <property type="match status" value="2"/>
</dbReference>
<dbReference type="KEGG" id="sper:EW093_12120"/>
<dbReference type="EMBL" id="CP035807">
    <property type="protein sequence ID" value="QEN05426.1"/>
    <property type="molecule type" value="Genomic_DNA"/>
</dbReference>
<organism evidence="8 9">
    <name type="scientific">Thiospirochaeta perfilievii</name>
    <dbReference type="NCBI Taxonomy" id="252967"/>
    <lineage>
        <taxon>Bacteria</taxon>
        <taxon>Pseudomonadati</taxon>
        <taxon>Spirochaetota</taxon>
        <taxon>Spirochaetia</taxon>
        <taxon>Spirochaetales</taxon>
        <taxon>Spirochaetaceae</taxon>
        <taxon>Thiospirochaeta</taxon>
    </lineage>
</organism>
<feature type="transmembrane region" description="Helical" evidence="6">
    <location>
        <begin position="9"/>
        <end position="30"/>
    </location>
</feature>
<feature type="transmembrane region" description="Helical" evidence="6">
    <location>
        <begin position="151"/>
        <end position="172"/>
    </location>
</feature>
<dbReference type="PANTHER" id="PTHR32322">
    <property type="entry name" value="INNER MEMBRANE TRANSPORTER"/>
    <property type="match status" value="1"/>
</dbReference>
<evidence type="ECO:0000256" key="2">
    <source>
        <dbReference type="ARBA" id="ARBA00022475"/>
    </source>
</evidence>
<dbReference type="Pfam" id="PF00892">
    <property type="entry name" value="EamA"/>
    <property type="match status" value="2"/>
</dbReference>
<keyword evidence="4 6" id="KW-1133">Transmembrane helix</keyword>
<dbReference type="Proteomes" id="UP000323824">
    <property type="component" value="Chromosome"/>
</dbReference>
<accession>A0A5C1QFP9</accession>
<evidence type="ECO:0000256" key="1">
    <source>
        <dbReference type="ARBA" id="ARBA00004651"/>
    </source>
</evidence>
<proteinExistence type="predicted"/>
<dbReference type="OrthoDB" id="9805239at2"/>